<feature type="non-terminal residue" evidence="1">
    <location>
        <position position="59"/>
    </location>
</feature>
<keyword evidence="2" id="KW-1185">Reference proteome</keyword>
<protein>
    <submittedName>
        <fullName evidence="1">Uncharacterized protein</fullName>
    </submittedName>
</protein>
<evidence type="ECO:0000313" key="2">
    <source>
        <dbReference type="Proteomes" id="UP001153148"/>
    </source>
</evidence>
<proteinExistence type="predicted"/>
<reference evidence="1" key="1">
    <citation type="submission" date="2021-03" db="EMBL/GenBank/DDBJ databases">
        <authorList>
            <person name="Tran Van P."/>
        </authorList>
    </citation>
    <scope>NUCLEOTIDE SEQUENCE</scope>
</reference>
<sequence>MDAGATSAAIPSLRTPIALGTLESLLENPREWLTTPRLHLWRLLAGLNAATQRTLDLHQ</sequence>
<name>A0ABN7PDL9_TIMPD</name>
<comment type="caution">
    <text evidence="1">The sequence shown here is derived from an EMBL/GenBank/DDBJ whole genome shotgun (WGS) entry which is preliminary data.</text>
</comment>
<organism evidence="1 2">
    <name type="scientific">Timema podura</name>
    <name type="common">Walking stick</name>
    <dbReference type="NCBI Taxonomy" id="61482"/>
    <lineage>
        <taxon>Eukaryota</taxon>
        <taxon>Metazoa</taxon>
        <taxon>Ecdysozoa</taxon>
        <taxon>Arthropoda</taxon>
        <taxon>Hexapoda</taxon>
        <taxon>Insecta</taxon>
        <taxon>Pterygota</taxon>
        <taxon>Neoptera</taxon>
        <taxon>Polyneoptera</taxon>
        <taxon>Phasmatodea</taxon>
        <taxon>Timematodea</taxon>
        <taxon>Timematoidea</taxon>
        <taxon>Timematidae</taxon>
        <taxon>Timema</taxon>
    </lineage>
</organism>
<dbReference type="Proteomes" id="UP001153148">
    <property type="component" value="Unassembled WGS sequence"/>
</dbReference>
<dbReference type="EMBL" id="CAJPIN010041977">
    <property type="protein sequence ID" value="CAG2065316.1"/>
    <property type="molecule type" value="Genomic_DNA"/>
</dbReference>
<evidence type="ECO:0000313" key="1">
    <source>
        <dbReference type="EMBL" id="CAG2065316.1"/>
    </source>
</evidence>
<gene>
    <name evidence="1" type="ORF">TPAB3V08_LOCUS12260</name>
</gene>
<accession>A0ABN7PDL9</accession>